<dbReference type="AlphaFoldDB" id="A0A8S1HDZ4"/>
<feature type="compositionally biased region" description="Basic and acidic residues" evidence="1">
    <location>
        <begin position="14"/>
        <end position="42"/>
    </location>
</feature>
<gene>
    <name evidence="2" type="ORF">CAUJ_LOCUS9231</name>
</gene>
<proteinExistence type="predicted"/>
<accession>A0A8S1HDZ4</accession>
<keyword evidence="3" id="KW-1185">Reference proteome</keyword>
<protein>
    <submittedName>
        <fullName evidence="2">Uncharacterized protein</fullName>
    </submittedName>
</protein>
<dbReference type="EMBL" id="CAJGYM010000034">
    <property type="protein sequence ID" value="CAD6193312.1"/>
    <property type="molecule type" value="Genomic_DNA"/>
</dbReference>
<evidence type="ECO:0000313" key="2">
    <source>
        <dbReference type="EMBL" id="CAD6193312.1"/>
    </source>
</evidence>
<organism evidence="2 3">
    <name type="scientific">Caenorhabditis auriculariae</name>
    <dbReference type="NCBI Taxonomy" id="2777116"/>
    <lineage>
        <taxon>Eukaryota</taxon>
        <taxon>Metazoa</taxon>
        <taxon>Ecdysozoa</taxon>
        <taxon>Nematoda</taxon>
        <taxon>Chromadorea</taxon>
        <taxon>Rhabditida</taxon>
        <taxon>Rhabditina</taxon>
        <taxon>Rhabditomorpha</taxon>
        <taxon>Rhabditoidea</taxon>
        <taxon>Rhabditidae</taxon>
        <taxon>Peloderinae</taxon>
        <taxon>Caenorhabditis</taxon>
    </lineage>
</organism>
<comment type="caution">
    <text evidence="2">The sequence shown here is derived from an EMBL/GenBank/DDBJ whole genome shotgun (WGS) entry which is preliminary data.</text>
</comment>
<name>A0A8S1HDZ4_9PELO</name>
<dbReference type="Proteomes" id="UP000835052">
    <property type="component" value="Unassembled WGS sequence"/>
</dbReference>
<reference evidence="2" key="1">
    <citation type="submission" date="2020-10" db="EMBL/GenBank/DDBJ databases">
        <authorList>
            <person name="Kikuchi T."/>
        </authorList>
    </citation>
    <scope>NUCLEOTIDE SEQUENCE</scope>
    <source>
        <strain evidence="2">NKZ352</strain>
    </source>
</reference>
<sequence>MNEIFRGSGPGPRDPSRKASDPEKPGKKSQEKKTRNHEREIFFGDPGPGRGIRPGRLLIRKNPEKNPKKKRPETMNEIFFGDPGPGRGIRPGRLLIRKNPEKNPKKKTRNHEREIFFGDPGPGRGIREILVLERIQKDEGQVQEGF</sequence>
<feature type="region of interest" description="Disordered" evidence="1">
    <location>
        <begin position="1"/>
        <end position="121"/>
    </location>
</feature>
<evidence type="ECO:0000313" key="3">
    <source>
        <dbReference type="Proteomes" id="UP000835052"/>
    </source>
</evidence>
<evidence type="ECO:0000256" key="1">
    <source>
        <dbReference type="SAM" id="MobiDB-lite"/>
    </source>
</evidence>